<keyword evidence="5 9" id="KW-0255">Endonuclease</keyword>
<dbReference type="HAMAP" id="MF_01471">
    <property type="entry name" value="Cas2"/>
    <property type="match status" value="1"/>
</dbReference>
<dbReference type="InterPro" id="IPR019199">
    <property type="entry name" value="Virulence_VapD/CRISPR_Cas2"/>
</dbReference>
<dbReference type="EMBL" id="JAGGLT010000010">
    <property type="protein sequence ID" value="MBP2071651.1"/>
    <property type="molecule type" value="Genomic_DNA"/>
</dbReference>
<dbReference type="SUPFAM" id="SSF143430">
    <property type="entry name" value="TTP0101/SSO1404-like"/>
    <property type="match status" value="1"/>
</dbReference>
<organism evidence="10 11">
    <name type="scientific">Thermoanaerobacterium butyriciformans</name>
    <dbReference type="NCBI Taxonomy" id="1702242"/>
    <lineage>
        <taxon>Bacteria</taxon>
        <taxon>Bacillati</taxon>
        <taxon>Bacillota</taxon>
        <taxon>Clostridia</taxon>
        <taxon>Thermoanaerobacterales</taxon>
        <taxon>Thermoanaerobacteraceae</taxon>
        <taxon>Thermoanaerobacterium</taxon>
    </lineage>
</organism>
<protein>
    <recommendedName>
        <fullName evidence="9">CRISPR-associated endoribonuclease Cas2</fullName>
        <ecNumber evidence="9">3.1.-.-</ecNumber>
    </recommendedName>
</protein>
<evidence type="ECO:0000313" key="10">
    <source>
        <dbReference type="EMBL" id="MBP2071651.1"/>
    </source>
</evidence>
<proteinExistence type="inferred from homology"/>
<dbReference type="RefSeq" id="WP_209453531.1">
    <property type="nucleotide sequence ID" value="NZ_JAGGLT010000010.1"/>
</dbReference>
<accession>A0ABS4NDA1</accession>
<comment type="caution">
    <text evidence="10">The sequence shown here is derived from an EMBL/GenBank/DDBJ whole genome shotgun (WGS) entry which is preliminary data.</text>
</comment>
<evidence type="ECO:0000256" key="1">
    <source>
        <dbReference type="ARBA" id="ARBA00001946"/>
    </source>
</evidence>
<dbReference type="EC" id="3.1.-.-" evidence="9"/>
<evidence type="ECO:0000256" key="2">
    <source>
        <dbReference type="ARBA" id="ARBA00009959"/>
    </source>
</evidence>
<dbReference type="PANTHER" id="PTHR34405">
    <property type="entry name" value="CRISPR-ASSOCIATED ENDORIBONUCLEASE CAS2"/>
    <property type="match status" value="1"/>
</dbReference>
<gene>
    <name evidence="9" type="primary">cas2</name>
    <name evidence="10" type="ORF">J2Z80_001171</name>
</gene>
<evidence type="ECO:0000256" key="5">
    <source>
        <dbReference type="ARBA" id="ARBA00022759"/>
    </source>
</evidence>
<dbReference type="Proteomes" id="UP001166402">
    <property type="component" value="Unassembled WGS sequence"/>
</dbReference>
<evidence type="ECO:0000256" key="9">
    <source>
        <dbReference type="HAMAP-Rule" id="MF_01471"/>
    </source>
</evidence>
<evidence type="ECO:0000256" key="6">
    <source>
        <dbReference type="ARBA" id="ARBA00022801"/>
    </source>
</evidence>
<evidence type="ECO:0000256" key="3">
    <source>
        <dbReference type="ARBA" id="ARBA00022722"/>
    </source>
</evidence>
<evidence type="ECO:0000256" key="8">
    <source>
        <dbReference type="ARBA" id="ARBA00023118"/>
    </source>
</evidence>
<keyword evidence="4 9" id="KW-0479">Metal-binding</keyword>
<sequence length="87" mass="10202">MFIILVYDVNEKRVNKVLKTCRKYLNWVQNSVLEGEISDANFRKLKSEISRIINKDEDSVIIYTLRTTKYSDREIIGLEKGGESLFI</sequence>
<dbReference type="NCBIfam" id="TIGR01573">
    <property type="entry name" value="cas2"/>
    <property type="match status" value="1"/>
</dbReference>
<evidence type="ECO:0000256" key="7">
    <source>
        <dbReference type="ARBA" id="ARBA00022842"/>
    </source>
</evidence>
<feature type="binding site" evidence="9">
    <location>
        <position position="8"/>
    </location>
    <ligand>
        <name>Mg(2+)</name>
        <dbReference type="ChEBI" id="CHEBI:18420"/>
        <note>catalytic</note>
    </ligand>
</feature>
<comment type="subunit">
    <text evidence="9">Homodimer, forms a heterotetramer with a Cas1 homodimer.</text>
</comment>
<dbReference type="Pfam" id="PF09827">
    <property type="entry name" value="CRISPR_Cas2"/>
    <property type="match status" value="1"/>
</dbReference>
<keyword evidence="11" id="KW-1185">Reference proteome</keyword>
<name>A0ABS4NDA1_9THEO</name>
<comment type="similarity">
    <text evidence="2 9">Belongs to the CRISPR-associated endoribonuclease Cas2 protein family.</text>
</comment>
<dbReference type="InterPro" id="IPR021127">
    <property type="entry name" value="CRISPR_associated_Cas2"/>
</dbReference>
<evidence type="ECO:0000256" key="4">
    <source>
        <dbReference type="ARBA" id="ARBA00022723"/>
    </source>
</evidence>
<dbReference type="PANTHER" id="PTHR34405:SF1">
    <property type="entry name" value="CRISPR-ASSOCIATED ENDORIBONUCLEASE CAS2"/>
    <property type="match status" value="1"/>
</dbReference>
<comment type="function">
    <text evidence="9">CRISPR (clustered regularly interspaced short palindromic repeat), is an adaptive immune system that provides protection against mobile genetic elements (viruses, transposable elements and conjugative plasmids). CRISPR clusters contain sequences complementary to antecedent mobile elements and target invading nucleic acids. CRISPR clusters are transcribed and processed into CRISPR RNA (crRNA). Functions as a ssRNA-specific endoribonuclease. Involved in the integration of spacer DNA into the CRISPR cassette.</text>
</comment>
<keyword evidence="3 9" id="KW-0540">Nuclease</keyword>
<comment type="cofactor">
    <cofactor evidence="1 9">
        <name>Mg(2+)</name>
        <dbReference type="ChEBI" id="CHEBI:18420"/>
    </cofactor>
</comment>
<dbReference type="Gene3D" id="3.30.70.240">
    <property type="match status" value="1"/>
</dbReference>
<keyword evidence="8 9" id="KW-0051">Antiviral defense</keyword>
<evidence type="ECO:0000313" key="11">
    <source>
        <dbReference type="Proteomes" id="UP001166402"/>
    </source>
</evidence>
<reference evidence="10" key="1">
    <citation type="submission" date="2021-03" db="EMBL/GenBank/DDBJ databases">
        <title>Genomic Encyclopedia of Type Strains, Phase IV (KMG-IV): sequencing the most valuable type-strain genomes for metagenomic binning, comparative biology and taxonomic classification.</title>
        <authorList>
            <person name="Goeker M."/>
        </authorList>
    </citation>
    <scope>NUCLEOTIDE SEQUENCE</scope>
    <source>
        <strain evidence="10">DSM 101588</strain>
    </source>
</reference>
<dbReference type="CDD" id="cd09725">
    <property type="entry name" value="Cas2_I_II_III"/>
    <property type="match status" value="1"/>
</dbReference>
<keyword evidence="7 9" id="KW-0460">Magnesium</keyword>
<keyword evidence="6 9" id="KW-0378">Hydrolase</keyword>